<feature type="non-terminal residue" evidence="1">
    <location>
        <position position="1"/>
    </location>
</feature>
<gene>
    <name evidence="1" type="ORF">Hamer_G006072</name>
</gene>
<evidence type="ECO:0000313" key="2">
    <source>
        <dbReference type="Proteomes" id="UP000747542"/>
    </source>
</evidence>
<comment type="caution">
    <text evidence="1">The sequence shown here is derived from an EMBL/GenBank/DDBJ whole genome shotgun (WGS) entry which is preliminary data.</text>
</comment>
<name>A0A8J5JDE0_HOMAM</name>
<proteinExistence type="predicted"/>
<dbReference type="AlphaFoldDB" id="A0A8J5JDE0"/>
<keyword evidence="2" id="KW-1185">Reference proteome</keyword>
<organism evidence="1 2">
    <name type="scientific">Homarus americanus</name>
    <name type="common">American lobster</name>
    <dbReference type="NCBI Taxonomy" id="6706"/>
    <lineage>
        <taxon>Eukaryota</taxon>
        <taxon>Metazoa</taxon>
        <taxon>Ecdysozoa</taxon>
        <taxon>Arthropoda</taxon>
        <taxon>Crustacea</taxon>
        <taxon>Multicrustacea</taxon>
        <taxon>Malacostraca</taxon>
        <taxon>Eumalacostraca</taxon>
        <taxon>Eucarida</taxon>
        <taxon>Decapoda</taxon>
        <taxon>Pleocyemata</taxon>
        <taxon>Astacidea</taxon>
        <taxon>Nephropoidea</taxon>
        <taxon>Nephropidae</taxon>
        <taxon>Homarus</taxon>
    </lineage>
</organism>
<protein>
    <submittedName>
        <fullName evidence="1">Uncharacterized protein</fullName>
    </submittedName>
</protein>
<dbReference type="Proteomes" id="UP000747542">
    <property type="component" value="Unassembled WGS sequence"/>
</dbReference>
<evidence type="ECO:0000313" key="1">
    <source>
        <dbReference type="EMBL" id="KAG7156342.1"/>
    </source>
</evidence>
<reference evidence="1" key="1">
    <citation type="journal article" date="2021" name="Sci. Adv.">
        <title>The American lobster genome reveals insights on longevity, neural, and immune adaptations.</title>
        <authorList>
            <person name="Polinski J.M."/>
            <person name="Zimin A.V."/>
            <person name="Clark K.F."/>
            <person name="Kohn A.B."/>
            <person name="Sadowski N."/>
            <person name="Timp W."/>
            <person name="Ptitsyn A."/>
            <person name="Khanna P."/>
            <person name="Romanova D.Y."/>
            <person name="Williams P."/>
            <person name="Greenwood S.J."/>
            <person name="Moroz L.L."/>
            <person name="Walt D.R."/>
            <person name="Bodnar A.G."/>
        </authorList>
    </citation>
    <scope>NUCLEOTIDE SEQUENCE</scope>
    <source>
        <strain evidence="1">GMGI-L3</strain>
    </source>
</reference>
<sequence length="285" mass="31976">LGQEQFRAFTKVSCTRRKSIDDPIYCNKLKLFSSSSTEIVTKGKQQLTSMMSDVALFSRLYTACRGRVHLGTSDITCLEDNFEAQSETLVTSTVIIDGAAIVQMKNQLIQKRSMIMLIGSSSHNLFYSYKNHPAWTGVGYLSVPLNWQNFLCKDNNKTELFAFLTNALFQSPLEEGKEVVITDWIRVLTKPELRILICLPFAATKRQVNACYYMLPDIMPATVTSRFLFAQLTMQLSAEDELWEAAHQMAACLGPGRACVLPMFHTLTGCDMVVSRFPGHGKKTA</sequence>
<accession>A0A8J5JDE0</accession>
<dbReference type="EMBL" id="JAHLQT010039184">
    <property type="protein sequence ID" value="KAG7156342.1"/>
    <property type="molecule type" value="Genomic_DNA"/>
</dbReference>
<feature type="non-terminal residue" evidence="1">
    <location>
        <position position="285"/>
    </location>
</feature>